<evidence type="ECO:0000256" key="1">
    <source>
        <dbReference type="ARBA" id="ARBA00022676"/>
    </source>
</evidence>
<protein>
    <submittedName>
        <fullName evidence="3">UDP-N-acetyl-D-mannosaminuronic acid transferase</fullName>
    </submittedName>
</protein>
<dbReference type="NCBIfam" id="TIGR00696">
    <property type="entry name" value="wecG_tagA_cpsF"/>
    <property type="match status" value="1"/>
</dbReference>
<keyword evidence="2 3" id="KW-0808">Transferase</keyword>
<dbReference type="AlphaFoldDB" id="A0A8J3A2M8"/>
<dbReference type="GO" id="GO:0016758">
    <property type="term" value="F:hexosyltransferase activity"/>
    <property type="evidence" value="ECO:0007669"/>
    <property type="project" value="TreeGrafter"/>
</dbReference>
<accession>A0A8J3A2M8</accession>
<evidence type="ECO:0000313" key="4">
    <source>
        <dbReference type="Proteomes" id="UP000656813"/>
    </source>
</evidence>
<proteinExistence type="predicted"/>
<evidence type="ECO:0000256" key="2">
    <source>
        <dbReference type="ARBA" id="ARBA00022679"/>
    </source>
</evidence>
<keyword evidence="4" id="KW-1185">Reference proteome</keyword>
<dbReference type="Pfam" id="PF03808">
    <property type="entry name" value="Glyco_tran_WecG"/>
    <property type="match status" value="1"/>
</dbReference>
<dbReference type="Proteomes" id="UP000656813">
    <property type="component" value="Unassembled WGS sequence"/>
</dbReference>
<dbReference type="PANTHER" id="PTHR34136">
    <property type="match status" value="1"/>
</dbReference>
<dbReference type="CDD" id="cd06533">
    <property type="entry name" value="Glyco_transf_WecG_TagA"/>
    <property type="match status" value="1"/>
</dbReference>
<dbReference type="InterPro" id="IPR004629">
    <property type="entry name" value="WecG_TagA_CpsF"/>
</dbReference>
<dbReference type="PANTHER" id="PTHR34136:SF1">
    <property type="entry name" value="UDP-N-ACETYL-D-MANNOSAMINURONIC ACID TRANSFERASE"/>
    <property type="match status" value="1"/>
</dbReference>
<sequence>MENRLLGNVKVNVTNRNEILSKITTRLNEKQKTVILFLNAHCYNIAQKDDIYRKHINASDFVLNDGIGVELGAKLFNFRFDENLNGTDFTPQLLEAAAISGDSIFLLGGQPGVAETAKTKLERRIPGLKIVGCSDGYFTHSQKIVEQINQSKADIVIVGMGVPLQEKWIYNHKDLIHSTLFVGVGAYIDFASERIKRAPSLLRKMRMEWLYRLLHEPKRLWKRNIGSLIFFYYIFKNKSRKKRG</sequence>
<gene>
    <name evidence="3" type="ORF">GCM10007096_41560</name>
</gene>
<dbReference type="RefSeq" id="WP_188499306.1">
    <property type="nucleotide sequence ID" value="NZ_BMFV01000055.1"/>
</dbReference>
<organism evidence="3 4">
    <name type="scientific">Pullulanibacillus pueri</name>
    <dbReference type="NCBI Taxonomy" id="1437324"/>
    <lineage>
        <taxon>Bacteria</taxon>
        <taxon>Bacillati</taxon>
        <taxon>Bacillota</taxon>
        <taxon>Bacilli</taxon>
        <taxon>Bacillales</taxon>
        <taxon>Sporolactobacillaceae</taxon>
        <taxon>Pullulanibacillus</taxon>
    </lineage>
</organism>
<name>A0A8J3A2M8_9BACL</name>
<keyword evidence="1" id="KW-0328">Glycosyltransferase</keyword>
<comment type="caution">
    <text evidence="3">The sequence shown here is derived from an EMBL/GenBank/DDBJ whole genome shotgun (WGS) entry which is preliminary data.</text>
</comment>
<reference evidence="3" key="1">
    <citation type="journal article" date="2014" name="Int. J. Syst. Evol. Microbiol.">
        <title>Complete genome sequence of Corynebacterium casei LMG S-19264T (=DSM 44701T), isolated from a smear-ripened cheese.</title>
        <authorList>
            <consortium name="US DOE Joint Genome Institute (JGI-PGF)"/>
            <person name="Walter F."/>
            <person name="Albersmeier A."/>
            <person name="Kalinowski J."/>
            <person name="Ruckert C."/>
        </authorList>
    </citation>
    <scope>NUCLEOTIDE SEQUENCE</scope>
    <source>
        <strain evidence="3">CGMCC 1.12777</strain>
    </source>
</reference>
<reference evidence="3" key="2">
    <citation type="submission" date="2020-09" db="EMBL/GenBank/DDBJ databases">
        <authorList>
            <person name="Sun Q."/>
            <person name="Zhou Y."/>
        </authorList>
    </citation>
    <scope>NUCLEOTIDE SEQUENCE</scope>
    <source>
        <strain evidence="3">CGMCC 1.12777</strain>
    </source>
</reference>
<dbReference type="EMBL" id="BMFV01000055">
    <property type="protein sequence ID" value="GGH88678.1"/>
    <property type="molecule type" value="Genomic_DNA"/>
</dbReference>
<evidence type="ECO:0000313" key="3">
    <source>
        <dbReference type="EMBL" id="GGH88678.1"/>
    </source>
</evidence>